<reference evidence="1" key="1">
    <citation type="submission" date="2022-08" db="EMBL/GenBank/DDBJ databases">
        <title>Genome analysis of Corynebacteriales strain.</title>
        <authorList>
            <person name="Lee S.D."/>
        </authorList>
    </citation>
    <scope>NUCLEOTIDE SEQUENCE</scope>
    <source>
        <strain evidence="1">D3-21</strain>
    </source>
</reference>
<gene>
    <name evidence="1" type="ORF">NVS88_01375</name>
</gene>
<dbReference type="RefSeq" id="WP_277829458.1">
    <property type="nucleotide sequence ID" value="NZ_JAAIVF010000001.1"/>
</dbReference>
<accession>A0A9X4RC61</accession>
<proteinExistence type="predicted"/>
<dbReference type="InterPro" id="IPR033437">
    <property type="entry name" value="DUF5130"/>
</dbReference>
<evidence type="ECO:0000313" key="2">
    <source>
        <dbReference type="Proteomes" id="UP001152755"/>
    </source>
</evidence>
<dbReference type="AlphaFoldDB" id="A0A9X4RC61"/>
<name>A0A9X4RC61_9ACTN</name>
<sequence length="159" mass="16177">MASGELTFAPVDDSTLPVGSVVTASGRISGVVQPGNPVCDLPFDPVDLARLDDALTHGTRSTGVRFTVYLGALGASPADRARELFPALPDPANSALIAVSPAERTIEIVSGAAVESKLDDRVAQLGVSAAIASFKDGQLIDGITSAVRVMTAAIHPVSA</sequence>
<dbReference type="EMBL" id="JANRHA010000001">
    <property type="protein sequence ID" value="MDG3013204.1"/>
    <property type="molecule type" value="Genomic_DNA"/>
</dbReference>
<organism evidence="1 2">
    <name type="scientific">Speluncibacter jeojiensis</name>
    <dbReference type="NCBI Taxonomy" id="2710754"/>
    <lineage>
        <taxon>Bacteria</taxon>
        <taxon>Bacillati</taxon>
        <taxon>Actinomycetota</taxon>
        <taxon>Actinomycetes</taxon>
        <taxon>Mycobacteriales</taxon>
        <taxon>Speluncibacteraceae</taxon>
        <taxon>Speluncibacter</taxon>
    </lineage>
</organism>
<comment type="caution">
    <text evidence="1">The sequence shown here is derived from an EMBL/GenBank/DDBJ whole genome shotgun (WGS) entry which is preliminary data.</text>
</comment>
<evidence type="ECO:0000313" key="1">
    <source>
        <dbReference type="EMBL" id="MDG3013204.1"/>
    </source>
</evidence>
<dbReference type="Gene3D" id="3.10.310.50">
    <property type="match status" value="1"/>
</dbReference>
<dbReference type="Pfam" id="PF17174">
    <property type="entry name" value="DUF5130"/>
    <property type="match status" value="1"/>
</dbReference>
<protein>
    <submittedName>
        <fullName evidence="1">DUF5130 domain-containing protein</fullName>
    </submittedName>
</protein>
<dbReference type="Proteomes" id="UP001152755">
    <property type="component" value="Unassembled WGS sequence"/>
</dbReference>
<keyword evidence="2" id="KW-1185">Reference proteome</keyword>